<feature type="compositionally biased region" description="Polar residues" evidence="1">
    <location>
        <begin position="29"/>
        <end position="41"/>
    </location>
</feature>
<reference evidence="3" key="1">
    <citation type="journal article" date="2019" name="Int. J. Syst. Evol. Microbiol.">
        <title>The Global Catalogue of Microorganisms (GCM) 10K type strain sequencing project: providing services to taxonomists for standard genome sequencing and annotation.</title>
        <authorList>
            <consortium name="The Broad Institute Genomics Platform"/>
            <consortium name="The Broad Institute Genome Sequencing Center for Infectious Disease"/>
            <person name="Wu L."/>
            <person name="Ma J."/>
        </authorList>
    </citation>
    <scope>NUCLEOTIDE SEQUENCE [LARGE SCALE GENOMIC DNA]</scope>
    <source>
        <strain evidence="3">NBRC 106396</strain>
    </source>
</reference>
<dbReference type="InterPro" id="IPR046221">
    <property type="entry name" value="DUF6254"/>
</dbReference>
<evidence type="ECO:0000313" key="2">
    <source>
        <dbReference type="EMBL" id="MFC7371318.1"/>
    </source>
</evidence>
<protein>
    <submittedName>
        <fullName evidence="2">DUF6254 family protein</fullName>
    </submittedName>
</protein>
<dbReference type="Proteomes" id="UP001596549">
    <property type="component" value="Unassembled WGS sequence"/>
</dbReference>
<feature type="region of interest" description="Disordered" evidence="1">
    <location>
        <begin position="1"/>
        <end position="54"/>
    </location>
</feature>
<dbReference type="RefSeq" id="WP_379747768.1">
    <property type="nucleotide sequence ID" value="NZ_JBHTCP010000012.1"/>
</dbReference>
<feature type="compositionally biased region" description="Basic and acidic residues" evidence="1">
    <location>
        <begin position="7"/>
        <end position="20"/>
    </location>
</feature>
<dbReference type="EMBL" id="JBHTCP010000012">
    <property type="protein sequence ID" value="MFC7371318.1"/>
    <property type="molecule type" value="Genomic_DNA"/>
</dbReference>
<organism evidence="2 3">
    <name type="scientific">Fictibacillus iocasae</name>
    <dbReference type="NCBI Taxonomy" id="2715437"/>
    <lineage>
        <taxon>Bacteria</taxon>
        <taxon>Bacillati</taxon>
        <taxon>Bacillota</taxon>
        <taxon>Bacilli</taxon>
        <taxon>Bacillales</taxon>
        <taxon>Fictibacillaceae</taxon>
        <taxon>Fictibacillus</taxon>
    </lineage>
</organism>
<sequence>MTHSKSRREGENRLRKETQHPHGKVKSFQELSDGSVTNSQPPAAHPADYDEIDY</sequence>
<accession>A0ABW2NQS8</accession>
<dbReference type="Pfam" id="PF19767">
    <property type="entry name" value="DUF6254"/>
    <property type="match status" value="1"/>
</dbReference>
<proteinExistence type="predicted"/>
<gene>
    <name evidence="2" type="ORF">ACFQPF_06500</name>
</gene>
<evidence type="ECO:0000256" key="1">
    <source>
        <dbReference type="SAM" id="MobiDB-lite"/>
    </source>
</evidence>
<keyword evidence="3" id="KW-1185">Reference proteome</keyword>
<evidence type="ECO:0000313" key="3">
    <source>
        <dbReference type="Proteomes" id="UP001596549"/>
    </source>
</evidence>
<comment type="caution">
    <text evidence="2">The sequence shown here is derived from an EMBL/GenBank/DDBJ whole genome shotgun (WGS) entry which is preliminary data.</text>
</comment>
<name>A0ABW2NQS8_9BACL</name>